<feature type="compositionally biased region" description="Polar residues" evidence="2">
    <location>
        <begin position="2207"/>
        <end position="2222"/>
    </location>
</feature>
<feature type="region of interest" description="Disordered" evidence="2">
    <location>
        <begin position="275"/>
        <end position="297"/>
    </location>
</feature>
<dbReference type="Proteomes" id="UP000504635">
    <property type="component" value="Unplaced"/>
</dbReference>
<keyword evidence="1" id="KW-0175">Coiled coil</keyword>
<gene>
    <name evidence="4" type="primary">LOC115889835</name>
</gene>
<feature type="coiled-coil region" evidence="1">
    <location>
        <begin position="1230"/>
        <end position="1269"/>
    </location>
</feature>
<feature type="region of interest" description="Disordered" evidence="2">
    <location>
        <begin position="503"/>
        <end position="522"/>
    </location>
</feature>
<feature type="compositionally biased region" description="Polar residues" evidence="2">
    <location>
        <begin position="2078"/>
        <end position="2087"/>
    </location>
</feature>
<feature type="region of interest" description="Disordered" evidence="2">
    <location>
        <begin position="667"/>
        <end position="880"/>
    </location>
</feature>
<proteinExistence type="predicted"/>
<name>A0A6J2YR83_SITOR</name>
<accession>A0A6J2YR83</accession>
<feature type="compositionally biased region" description="Polar residues" evidence="2">
    <location>
        <begin position="2269"/>
        <end position="2280"/>
    </location>
</feature>
<feature type="compositionally biased region" description="Polar residues" evidence="2">
    <location>
        <begin position="2386"/>
        <end position="2403"/>
    </location>
</feature>
<feature type="compositionally biased region" description="Basic and acidic residues" evidence="2">
    <location>
        <begin position="935"/>
        <end position="945"/>
    </location>
</feature>
<feature type="region of interest" description="Disordered" evidence="2">
    <location>
        <begin position="2051"/>
        <end position="2090"/>
    </location>
</feature>
<feature type="compositionally biased region" description="Polar residues" evidence="2">
    <location>
        <begin position="990"/>
        <end position="1000"/>
    </location>
</feature>
<dbReference type="GeneID" id="115889835"/>
<sequence>MDKFQIIMDQDLEQKLKLTPATSQNAKTIAQCLKRSITESIRSRYNIAPEFAERMQQNVLRVHEYYCRVTDREGKYPYGVIRELILSYIKLELEVLKHPIHDHGEYHEVMKDRILFLLCNIYSKFSDNSYEIWREILAVLNDMPVDVHKFFDDIVDKVKENVRKCELEISRTMNKPPQLTCCNSYPNSSSCIGIYKWNEQITDGSENDVITILDDDDDICPDDTVAENSSYPLKPERCRNNMSDDVYDTGQHKATTPLKVIDVCDDIIDLIDDSDTSDTEVSKDTSQPQTQDSCTNVNKVNSFNSGANAILNQTDPMNSNGFITRAQLSIRDQIKQLVENSNAEISYEETRKEWVIRVKDTNATIIDKRRGDSQESTSMDQNENEKSNYIYVRSDLKDFSSGRKGTVITEHPPVKPSEGQSQQVEENINNCLNIKILQHNNDEQKQAVPDISTVIEESELNNAGGLSENHLQDDIGDQQQTGLNLTFNQANRLASQVNKIENSQQEIADQTESKSNSLNTSNAEQLTQVKEDIKDNNLNVADTISVLQKQETDIEESSYNAETVITEHPSDPGSNKNAGTVESDPPCQKKIQVKTDTIKPTIEKLQKRLSEPCKEKLLNDEKHIQPVASSLSISNKDNLNVAMKTIKTVEHDQSKLHGLQTTIKQNSVFRKRKLSEPINRDQSQSHTLKKAKGLSEKRKLTQPKNRDQSQSRIPKTAKNGSKKIILSKSQNQQHKDTQLRSRRNRGIKLTQPKNRDQSQSRIPKTAKNGSKKIILSKTQNQQHKDTQLRSRRNRGIKLTQPKNRDQSQSRIPKTAKNGSKKIILSKTQNQQHKDTQLRSRRNRGIKLTQPKDRDQSQSRIPKRAKKSSKKTILSKTQNQQHEDIQLSAGVVDLNHIIVEQKKTVNQEIDNLGSKGTAIIGHTSDLGSTNAQVKTDTTKQYDDKKIPIKKRRVHNRTAERDERKNVLKPLKKRKLSEDINSQQKIDDQTESKSNSLNTSNAEQLTQVKEDIKDNNLNVADTISVLQKQEIDIEESSYNAETLSKNNLQQDIDEHILKTKNSQQEIDNQSQTISCSLSIPSEGQSQQVEGNINNCLNIKNLQHDNDEQKQAVTDISTVIEESELNNAGGLSENHLQDDIGDQQQTGYNLTFNQENRLASQVNKIENSQPEIDDQIQTISNSFTVSNNAVEDNLTTNDNYEEQFLNIEKFSTGNLKEDIKDNNLNVADTISVLQKQETNIEESSYNAETLSKNNLQQDIDEHILKTKNSQQEIDNQSQTISCSLSIPSEGQSQQVEGNINNCLNIKNLQHDNDEQKQAVTDISTVIEESELNNAGGLSENHLQDDIGDQQQTGYNLTFNQENRLASQVNKIENSQPEIDDQIQTISNSFTVSNNAVEDNLTTNDNYEEQFLNIENSQQEIADQTESKSNSLNTSNAEQLTQVKEDIKDNNLNVADTISVLQKQETNIEESSYNAETLSKNNLQQDIDEHILKTKNSQQEIDNQSQTISCSLSIPSEGQSQQVEGNINNCLNIKNLQHDNDEQKQAVTDISTVIEESELNNAGGLSENHLQDDIGDQQQTGYNLTFNQENRLASQVNKIENSQPEIDDQIQTISNSFTVSNNAVEDNLTTNDNYEEQFLNIENSQQEIADQTESKSNSLNTSNAEQLTQVKEDIKDNNLNVADTISVLQKQEIDIEESSYNAETLSKNNLQQDIDEHILKTKNSQQEIDNQSQTISCSLSIPSEGQSQQVEGNINNCLNIKNLQHDNDEQKQAVTDISTVIEESELNNAGGLSENHLQDDIGDQQQTGLNLTFNQENRLASQVNKIENSQPEIDDQIQTISNLFSVSNNAVEDNLTTNDNYEEQFLNIENSQQEIADQTESKSNSLNTSNAEQLTQVKEDIKDNNLNVADTISVLQKQETDIEESSYNAETLSKNNLQQDIDEHILKTKNSQQEIDNQSQTISCSLSIPSEGQSQVEGNINNCLNIKNLQHDNDEQKQAVTDISTVIEESELNNAGGLSENHLQDDIGDQQQTGLNLTFNQENRLASQVNKIENSQPEIDDQTQSVSSSPSVSNEEQLTEVEASTNGNTLNVLKGDSKNSLNIDGQETQAYLGIKTADKASRSFYSNPTSPLAMSPAAMAISYWNPSSPGNITESSDVNYEVPDYRLDERIPDYLTDSKILLRLMSMGQLDETTNDLLPEEKNVSSDAKTDCSSTHNKNITPSWQKDHNYSGNPLLTGACQDQDIELLDFIPVIPSDNNNGMEDEKKKDGSSHHNNVSFSNYTDPSIEDFLTSKDPKVIVESYKLWDIWCDMSDSPLSQTHLAEVDNQPVSSTPIENFSLQKQVAEGRTVNSNLFGVNENSSQVTGQNDIPNANIHNLPEEKKKEKKNNPRQFVNKQKNNLKSTSDSNMGIVFENRSLTRQVQEAIRSNHVEGAVINQLPQNTKLYTQNGTTETSSVYVPKR</sequence>
<feature type="compositionally biased region" description="Basic and acidic residues" evidence="2">
    <location>
        <begin position="693"/>
        <end position="709"/>
    </location>
</feature>
<feature type="region of interest" description="Disordered" evidence="2">
    <location>
        <begin position="2198"/>
        <end position="2222"/>
    </location>
</feature>
<feature type="region of interest" description="Disordered" evidence="2">
    <location>
        <begin position="2252"/>
        <end position="2282"/>
    </location>
</feature>
<feature type="region of interest" description="Disordered" evidence="2">
    <location>
        <begin position="921"/>
        <end position="1000"/>
    </location>
</feature>
<dbReference type="RefSeq" id="XP_030765771.1">
    <property type="nucleotide sequence ID" value="XM_030909911.1"/>
</dbReference>
<feature type="compositionally biased region" description="Polar residues" evidence="2">
    <location>
        <begin position="2356"/>
        <end position="2371"/>
    </location>
</feature>
<dbReference type="InParanoid" id="A0A6J2YR83"/>
<organism evidence="3 4">
    <name type="scientific">Sitophilus oryzae</name>
    <name type="common">Rice weevil</name>
    <name type="synonym">Curculio oryzae</name>
    <dbReference type="NCBI Taxonomy" id="7048"/>
    <lineage>
        <taxon>Eukaryota</taxon>
        <taxon>Metazoa</taxon>
        <taxon>Ecdysozoa</taxon>
        <taxon>Arthropoda</taxon>
        <taxon>Hexapoda</taxon>
        <taxon>Insecta</taxon>
        <taxon>Pterygota</taxon>
        <taxon>Neoptera</taxon>
        <taxon>Endopterygota</taxon>
        <taxon>Coleoptera</taxon>
        <taxon>Polyphaga</taxon>
        <taxon>Cucujiformia</taxon>
        <taxon>Curculionidae</taxon>
        <taxon>Dryophthorinae</taxon>
        <taxon>Sitophilus</taxon>
    </lineage>
</organism>
<feature type="region of interest" description="Disordered" evidence="2">
    <location>
        <begin position="565"/>
        <end position="586"/>
    </location>
</feature>
<keyword evidence="3" id="KW-1185">Reference proteome</keyword>
<feature type="compositionally biased region" description="Basic residues" evidence="2">
    <location>
        <begin position="860"/>
        <end position="869"/>
    </location>
</feature>
<feature type="compositionally biased region" description="Basic and acidic residues" evidence="2">
    <location>
        <begin position="2259"/>
        <end position="2268"/>
    </location>
</feature>
<evidence type="ECO:0000256" key="2">
    <source>
        <dbReference type="SAM" id="MobiDB-lite"/>
    </source>
</evidence>
<evidence type="ECO:0000256" key="1">
    <source>
        <dbReference type="SAM" id="Coils"/>
    </source>
</evidence>
<reference evidence="4" key="1">
    <citation type="submission" date="2025-08" db="UniProtKB">
        <authorList>
            <consortium name="RefSeq"/>
        </authorList>
    </citation>
    <scope>IDENTIFICATION</scope>
    <source>
        <tissue evidence="4">Gonads</tissue>
    </source>
</reference>
<feature type="coiled-coil region" evidence="1">
    <location>
        <begin position="1457"/>
        <end position="1496"/>
    </location>
</feature>
<feature type="compositionally biased region" description="Polar residues" evidence="2">
    <location>
        <begin position="284"/>
        <end position="297"/>
    </location>
</feature>
<dbReference type="KEGG" id="soy:115889835"/>
<feature type="region of interest" description="Disordered" evidence="2">
    <location>
        <begin position="2356"/>
        <end position="2403"/>
    </location>
</feature>
<feature type="compositionally biased region" description="Basic and acidic residues" evidence="2">
    <location>
        <begin position="955"/>
        <end position="964"/>
    </location>
</feature>
<evidence type="ECO:0000313" key="4">
    <source>
        <dbReference type="RefSeq" id="XP_030765771.1"/>
    </source>
</evidence>
<evidence type="ECO:0000313" key="3">
    <source>
        <dbReference type="Proteomes" id="UP000504635"/>
    </source>
</evidence>
<protein>
    <submittedName>
        <fullName evidence="4">Uncharacterized protein LOC115889835</fullName>
    </submittedName>
</protein>